<dbReference type="EMBL" id="JACOFX010000010">
    <property type="protein sequence ID" value="MBC3909511.1"/>
    <property type="molecule type" value="Genomic_DNA"/>
</dbReference>
<dbReference type="RefSeq" id="WP_186955036.1">
    <property type="nucleotide sequence ID" value="NZ_JACOFX010000010.1"/>
</dbReference>
<comment type="caution">
    <text evidence="1">The sequence shown here is derived from an EMBL/GenBank/DDBJ whole genome shotgun (WGS) entry which is preliminary data.</text>
</comment>
<reference evidence="1 2" key="1">
    <citation type="submission" date="2020-08" db="EMBL/GenBank/DDBJ databases">
        <title>Novel species isolated from subtropical streams in China.</title>
        <authorList>
            <person name="Lu H."/>
        </authorList>
    </citation>
    <scope>NUCLEOTIDE SEQUENCE [LARGE SCALE GENOMIC DNA]</scope>
    <source>
        <strain evidence="1 2">NL8W</strain>
    </source>
</reference>
<accession>A0ABR6ZDT1</accession>
<protein>
    <submittedName>
        <fullName evidence="1">Uncharacterized protein</fullName>
    </submittedName>
</protein>
<name>A0ABR6ZDT1_9BURK</name>
<sequence>MHKQPLRRRDVLTRFMVDLGIHYLELMGLTKAMHFLRRHHVPDTVIARVLHSPENRRRY</sequence>
<evidence type="ECO:0000313" key="2">
    <source>
        <dbReference type="Proteomes" id="UP000646911"/>
    </source>
</evidence>
<organism evidence="1 2">
    <name type="scientific">Undibacterium umbellatum</name>
    <dbReference type="NCBI Taxonomy" id="2762300"/>
    <lineage>
        <taxon>Bacteria</taxon>
        <taxon>Pseudomonadati</taxon>
        <taxon>Pseudomonadota</taxon>
        <taxon>Betaproteobacteria</taxon>
        <taxon>Burkholderiales</taxon>
        <taxon>Oxalobacteraceae</taxon>
        <taxon>Undibacterium</taxon>
    </lineage>
</organism>
<dbReference type="Proteomes" id="UP000646911">
    <property type="component" value="Unassembled WGS sequence"/>
</dbReference>
<evidence type="ECO:0000313" key="1">
    <source>
        <dbReference type="EMBL" id="MBC3909511.1"/>
    </source>
</evidence>
<gene>
    <name evidence="1" type="ORF">H8L47_18270</name>
</gene>
<keyword evidence="2" id="KW-1185">Reference proteome</keyword>
<proteinExistence type="predicted"/>